<keyword evidence="4" id="KW-0973">c-di-GMP</keyword>
<sequence>MGLKRAFARHVSHRRRSLAKSSIVALVFFILFTGITLLLINHQRTQYQRTVEQRTQKFTLENLDSLTEIMLQLMPLTERSCASSQPDITYQAAFNSGVRSFLLVKNGFAYCSSATGSMMLALKNIYPEIDPRQTRDLKLQQGTPLVPGKPAVAVWLRHPGEENTGVLATLDINLMPYLLFASRDARTPGIAIILGDRALTTFSPNLMPVGQLPNDQADRLAIPGTPMTILFYNETLTPNDIRLTLLGSLVLSLMIGVLCYYMLLLRQSPERALMRGIKRNEFFIEYQPVFHTRKGAVAGLEALIRWQHPIEGRIPPDLFIPYAESEGLIVPLTRHLFRLIAEDVPRLATVLPKGAKLGLNISPSHLSAPSFHQDVYELLAQLPSDYFTLVFEITERGMVEEANALAEFDWLHQQGIEIAIDDFGTGHSALIYLERFTMDYLKIDRGFVNTIGQDTVTAPVLDAVISLAKKLKMQTVAEGVETAEQLHFLQERDVNFMQGYYFSKPLSIDNFVTFCTNQQVFDYQAQKA</sequence>
<dbReference type="CDD" id="cd01948">
    <property type="entry name" value="EAL"/>
    <property type="match status" value="1"/>
</dbReference>
<evidence type="ECO:0000256" key="9">
    <source>
        <dbReference type="ARBA" id="ARBA00034290"/>
    </source>
</evidence>
<dbReference type="Pfam" id="PF12792">
    <property type="entry name" value="CSS-motif"/>
    <property type="match status" value="1"/>
</dbReference>
<evidence type="ECO:0000259" key="10">
    <source>
        <dbReference type="PROSITE" id="PS50883"/>
    </source>
</evidence>
<dbReference type="Proteomes" id="UP000248897">
    <property type="component" value="Chromosome 1"/>
</dbReference>
<dbReference type="GO" id="GO:0071111">
    <property type="term" value="F:cyclic-guanylate-specific phosphodiesterase activity"/>
    <property type="evidence" value="ECO:0007669"/>
    <property type="project" value="UniProtKB-EC"/>
</dbReference>
<proteinExistence type="predicted"/>
<dbReference type="GO" id="GO:0005886">
    <property type="term" value="C:plasma membrane"/>
    <property type="evidence" value="ECO:0007669"/>
    <property type="project" value="UniProtKB-SubCell"/>
</dbReference>
<feature type="domain" description="EAL" evidence="10">
    <location>
        <begin position="266"/>
        <end position="519"/>
    </location>
</feature>
<dbReference type="AlphaFoldDB" id="A0A2X4Y511"/>
<dbReference type="InterPro" id="IPR050706">
    <property type="entry name" value="Cyclic-di-GMP_PDE-like"/>
</dbReference>
<dbReference type="STRING" id="82996.ADP72_19075"/>
<evidence type="ECO:0000256" key="5">
    <source>
        <dbReference type="ARBA" id="ARBA00022692"/>
    </source>
</evidence>
<evidence type="ECO:0000256" key="8">
    <source>
        <dbReference type="ARBA" id="ARBA00023136"/>
    </source>
</evidence>
<dbReference type="PANTHER" id="PTHR33121">
    <property type="entry name" value="CYCLIC DI-GMP PHOSPHODIESTERASE PDEF"/>
    <property type="match status" value="1"/>
</dbReference>
<comment type="subcellular location">
    <subcellularLocation>
        <location evidence="1">Cell membrane</location>
        <topology evidence="1">Multi-pass membrane protein</topology>
    </subcellularLocation>
</comment>
<dbReference type="PANTHER" id="PTHR33121:SF73">
    <property type="entry name" value="CYCLIC DI-GMP PHOSPHODIESTERASE PDEN-RELATED"/>
    <property type="match status" value="1"/>
</dbReference>
<accession>A0A2X4Y511</accession>
<comment type="catalytic activity">
    <reaction evidence="9">
        <text>3',3'-c-di-GMP + H2O = 5'-phosphoguanylyl(3'-&gt;5')guanosine + H(+)</text>
        <dbReference type="Rhea" id="RHEA:24902"/>
        <dbReference type="ChEBI" id="CHEBI:15377"/>
        <dbReference type="ChEBI" id="CHEBI:15378"/>
        <dbReference type="ChEBI" id="CHEBI:58754"/>
        <dbReference type="ChEBI" id="CHEBI:58805"/>
        <dbReference type="EC" id="3.1.4.52"/>
    </reaction>
</comment>
<gene>
    <name evidence="12" type="primary">ycgG</name>
    <name evidence="11" type="ORF">I6G64_20630</name>
    <name evidence="12" type="ORF">NCTC12961_04024</name>
</gene>
<dbReference type="InterPro" id="IPR035919">
    <property type="entry name" value="EAL_sf"/>
</dbReference>
<dbReference type="Proteomes" id="UP000594967">
    <property type="component" value="Chromosome"/>
</dbReference>
<dbReference type="PROSITE" id="PS50883">
    <property type="entry name" value="EAL"/>
    <property type="match status" value="1"/>
</dbReference>
<dbReference type="EC" id="3.1.4.52" evidence="2"/>
<name>A0A2X4Y511_SERPL</name>
<dbReference type="InterPro" id="IPR001633">
    <property type="entry name" value="EAL_dom"/>
</dbReference>
<dbReference type="EMBL" id="CP065673">
    <property type="protein sequence ID" value="QPS19951.1"/>
    <property type="molecule type" value="Genomic_DNA"/>
</dbReference>
<evidence type="ECO:0000313" key="14">
    <source>
        <dbReference type="Proteomes" id="UP000594967"/>
    </source>
</evidence>
<evidence type="ECO:0000313" key="11">
    <source>
        <dbReference type="EMBL" id="QPS19951.1"/>
    </source>
</evidence>
<dbReference type="SUPFAM" id="SSF141868">
    <property type="entry name" value="EAL domain-like"/>
    <property type="match status" value="1"/>
</dbReference>
<evidence type="ECO:0000256" key="2">
    <source>
        <dbReference type="ARBA" id="ARBA00012282"/>
    </source>
</evidence>
<keyword evidence="5" id="KW-0812">Transmembrane</keyword>
<dbReference type="NCBIfam" id="NF007839">
    <property type="entry name" value="PRK10551.1"/>
    <property type="match status" value="1"/>
</dbReference>
<reference evidence="11 14" key="2">
    <citation type="submission" date="2020-12" db="EMBL/GenBank/DDBJ databases">
        <title>FDA dAtabase for Regulatory Grade micrObial Sequences (FDA-ARGOS): Supporting development and validation of Infectious Disease Dx tests.</title>
        <authorList>
            <person name="Sproer C."/>
            <person name="Gronow S."/>
            <person name="Severitt S."/>
            <person name="Schroder I."/>
            <person name="Tallon L."/>
            <person name="Sadzewicz L."/>
            <person name="Zhao X."/>
            <person name="Boylan J."/>
            <person name="Ott S."/>
            <person name="Bowen H."/>
            <person name="Vavikolanu K."/>
            <person name="Mehta A."/>
            <person name="Aluvathingal J."/>
            <person name="Nadendla S."/>
            <person name="Lowell S."/>
            <person name="Myers T."/>
            <person name="Yan Y."/>
            <person name="Sichtig H."/>
        </authorList>
    </citation>
    <scope>NUCLEOTIDE SEQUENCE [LARGE SCALE GENOMIC DNA]</scope>
    <source>
        <strain evidence="11 14">FDAARGOS_907</strain>
    </source>
</reference>
<evidence type="ECO:0000256" key="4">
    <source>
        <dbReference type="ARBA" id="ARBA00022636"/>
    </source>
</evidence>
<evidence type="ECO:0000256" key="1">
    <source>
        <dbReference type="ARBA" id="ARBA00004651"/>
    </source>
</evidence>
<evidence type="ECO:0000256" key="7">
    <source>
        <dbReference type="ARBA" id="ARBA00022989"/>
    </source>
</evidence>
<evidence type="ECO:0000256" key="6">
    <source>
        <dbReference type="ARBA" id="ARBA00022801"/>
    </source>
</evidence>
<keyword evidence="3" id="KW-1003">Cell membrane</keyword>
<evidence type="ECO:0000313" key="13">
    <source>
        <dbReference type="Proteomes" id="UP000248897"/>
    </source>
</evidence>
<keyword evidence="14" id="KW-1185">Reference proteome</keyword>
<keyword evidence="7" id="KW-1133">Transmembrane helix</keyword>
<organism evidence="12 13">
    <name type="scientific">Serratia plymuthica</name>
    <dbReference type="NCBI Taxonomy" id="82996"/>
    <lineage>
        <taxon>Bacteria</taxon>
        <taxon>Pseudomonadati</taxon>
        <taxon>Pseudomonadota</taxon>
        <taxon>Gammaproteobacteria</taxon>
        <taxon>Enterobacterales</taxon>
        <taxon>Yersiniaceae</taxon>
        <taxon>Serratia</taxon>
    </lineage>
</organism>
<dbReference type="Pfam" id="PF00563">
    <property type="entry name" value="EAL"/>
    <property type="match status" value="1"/>
</dbReference>
<evidence type="ECO:0000313" key="12">
    <source>
        <dbReference type="EMBL" id="SQI43644.1"/>
    </source>
</evidence>
<keyword evidence="8" id="KW-0472">Membrane</keyword>
<dbReference type="RefSeq" id="WP_062868058.1">
    <property type="nucleotide sequence ID" value="NZ_CAMITG010000005.1"/>
</dbReference>
<dbReference type="InterPro" id="IPR024744">
    <property type="entry name" value="CSS-motif_dom"/>
</dbReference>
<dbReference type="SMART" id="SM00052">
    <property type="entry name" value="EAL"/>
    <property type="match status" value="1"/>
</dbReference>
<dbReference type="EMBL" id="LS483469">
    <property type="protein sequence ID" value="SQI43644.1"/>
    <property type="molecule type" value="Genomic_DNA"/>
</dbReference>
<dbReference type="Gene3D" id="3.20.20.450">
    <property type="entry name" value="EAL domain"/>
    <property type="match status" value="1"/>
</dbReference>
<protein>
    <recommendedName>
        <fullName evidence="2">cyclic-guanylate-specific phosphodiesterase</fullName>
        <ecNumber evidence="2">3.1.4.52</ecNumber>
    </recommendedName>
</protein>
<reference evidence="12 13" key="1">
    <citation type="submission" date="2018-06" db="EMBL/GenBank/DDBJ databases">
        <authorList>
            <consortium name="Pathogen Informatics"/>
            <person name="Doyle S."/>
        </authorList>
    </citation>
    <scope>NUCLEOTIDE SEQUENCE [LARGE SCALE GENOMIC DNA]</scope>
    <source>
        <strain evidence="12 13">NCTC12961</strain>
    </source>
</reference>
<keyword evidence="6 11" id="KW-0378">Hydrolase</keyword>
<evidence type="ECO:0000256" key="3">
    <source>
        <dbReference type="ARBA" id="ARBA00022475"/>
    </source>
</evidence>